<keyword evidence="4" id="KW-0378">Hydrolase</keyword>
<dbReference type="Pfam" id="PF22456">
    <property type="entry name" value="PqqF-like_C_4"/>
    <property type="match status" value="1"/>
</dbReference>
<dbReference type="InterPro" id="IPR032632">
    <property type="entry name" value="Peptidase_M16_M"/>
</dbReference>
<comment type="similarity">
    <text evidence="1 7">Belongs to the peptidase M16 family.</text>
</comment>
<proteinExistence type="inferred from homology"/>
<keyword evidence="5" id="KW-0862">Zinc</keyword>
<evidence type="ECO:0000259" key="8">
    <source>
        <dbReference type="Pfam" id="PF00675"/>
    </source>
</evidence>
<organism evidence="12 13">
    <name type="scientific">Chondrus crispus</name>
    <name type="common">Carrageen Irish moss</name>
    <name type="synonym">Polymorpha crispa</name>
    <dbReference type="NCBI Taxonomy" id="2769"/>
    <lineage>
        <taxon>Eukaryota</taxon>
        <taxon>Rhodophyta</taxon>
        <taxon>Florideophyceae</taxon>
        <taxon>Rhodymeniophycidae</taxon>
        <taxon>Gigartinales</taxon>
        <taxon>Gigartinaceae</taxon>
        <taxon>Chondrus</taxon>
    </lineage>
</organism>
<evidence type="ECO:0000259" key="11">
    <source>
        <dbReference type="Pfam" id="PF22456"/>
    </source>
</evidence>
<dbReference type="InterPro" id="IPR011765">
    <property type="entry name" value="Pept_M16_N"/>
</dbReference>
<dbReference type="InterPro" id="IPR001431">
    <property type="entry name" value="Pept_M16_Zn_BS"/>
</dbReference>
<dbReference type="OrthoDB" id="952271at2759"/>
<dbReference type="PROSITE" id="PS00143">
    <property type="entry name" value="INSULINASE"/>
    <property type="match status" value="1"/>
</dbReference>
<keyword evidence="6" id="KW-0482">Metalloprotease</keyword>
<dbReference type="Gramene" id="CDF38104">
    <property type="protein sequence ID" value="CDF38104"/>
    <property type="gene ID" value="CHC_T00006291001"/>
</dbReference>
<evidence type="ECO:0000256" key="7">
    <source>
        <dbReference type="RuleBase" id="RU004447"/>
    </source>
</evidence>
<dbReference type="InterPro" id="IPR050626">
    <property type="entry name" value="Peptidase_M16"/>
</dbReference>
<evidence type="ECO:0000256" key="2">
    <source>
        <dbReference type="ARBA" id="ARBA00022670"/>
    </source>
</evidence>
<feature type="domain" description="Coenzyme PQQ synthesis protein F-like C-terminal lobe" evidence="11">
    <location>
        <begin position="803"/>
        <end position="903"/>
    </location>
</feature>
<dbReference type="OMA" id="WIFDEMK"/>
<dbReference type="GO" id="GO:0046872">
    <property type="term" value="F:metal ion binding"/>
    <property type="evidence" value="ECO:0007669"/>
    <property type="project" value="UniProtKB-KW"/>
</dbReference>
<dbReference type="PANTHER" id="PTHR43690">
    <property type="entry name" value="NARDILYSIN"/>
    <property type="match status" value="1"/>
</dbReference>
<dbReference type="RefSeq" id="XP_005717973.1">
    <property type="nucleotide sequence ID" value="XM_005717916.1"/>
</dbReference>
<sequence>MRARLPQAMATQRLEDAIANVVVNPPLEVSPLDERSYRAITLPNKLNVLLISDERSDKAAAALDVAVGHFSDPDELPGLAHFLEHMLFLGTEKYPEEGSYNKFLAENGGHSNAYTSAESTNFHFEMVSKESEAQSETRDSTPRFREALDRFSQFFTSPLFTESATERELNAVHSEHQKNLQNDARRMYQLKKTNCNPKHPYSKFGTGSMETLWDTPRESGIDTRAELLKFYKKYYSANLMCLSVVGPFDLDELQLWVAEMFSGIPNHNAPNPCEEYRDIDHLLPEHRGVEFHMESIQEMRQLEITWPTPTYLDSYRSKPARYVGGLLGEEGDGSLLSALKAKGWADTLAAGAFDQMTFGVVQVSLTLTKEGVEHVDDILGVLYDYLRLVRECKNQEWLFTEEATLAETSFRFRERGPAIHLVSEMASYMHNLPPAEYLSGQYLYKEFNIEKIQEVLSCLTPENGNITIAGKFVSDKVTRKERWYETPYHVESVKEERHRQWTDRKSSTEIHLPAPNPFIPTEFDLIVEPLPDGEDDVEGPAEILRDDYMEVHYKLDRTFKRPKATVILSMRTPLAYRSPWHSVMCNIFTYLLEDALTEYTYAAEKAGFMYSISQDTNGIKLFVQGYSHRIDVLLAAIVKKMNTFEADATRFDMIRDNVERDYINYGKRQPYSMAMYNINYLMEDPRWHVSDYLKVLSDGSVNLKSLTQFSKDILSHMFITSLVSGNISEQKTIEMLKSVQTVIGYSPVPDIEQLHRRVVQVPIGKDIFTRNIHPNPEDNNSAIDVFFPIGPREDIVKDVIVELLSDILNKPVFHELRTVQQLGYCVFEGRGLVESVSGIYIIVQSTVADPDELLSRIDKLLSEAHKEIFDPMTEDNFQDYVRALVASKAEPDRRLYVRTWRFWKELEQGYREYDRIPKEIEALGTISKADVVDFFDAHIAVGGKSRRRLVSQVFGSQHPIANKKPVPEGALDVGNPIAFRRSCPMYPVGGIHDIAGAMSK</sequence>
<dbReference type="SUPFAM" id="SSF63411">
    <property type="entry name" value="LuxS/MPP-like metallohydrolase"/>
    <property type="match status" value="4"/>
</dbReference>
<dbReference type="Proteomes" id="UP000012073">
    <property type="component" value="Unassembled WGS sequence"/>
</dbReference>
<dbReference type="GO" id="GO:0004222">
    <property type="term" value="F:metalloendopeptidase activity"/>
    <property type="evidence" value="ECO:0007669"/>
    <property type="project" value="InterPro"/>
</dbReference>
<feature type="domain" description="Peptidase M16 middle/third" evidence="10">
    <location>
        <begin position="410"/>
        <end position="694"/>
    </location>
</feature>
<evidence type="ECO:0000313" key="13">
    <source>
        <dbReference type="Proteomes" id="UP000012073"/>
    </source>
</evidence>
<gene>
    <name evidence="12" type="ORF">CHC_T00006291001</name>
</gene>
<evidence type="ECO:0000256" key="6">
    <source>
        <dbReference type="ARBA" id="ARBA00023049"/>
    </source>
</evidence>
<feature type="domain" description="Peptidase M16 N-terminal" evidence="8">
    <location>
        <begin position="48"/>
        <end position="197"/>
    </location>
</feature>
<dbReference type="GO" id="GO:0005829">
    <property type="term" value="C:cytosol"/>
    <property type="evidence" value="ECO:0007669"/>
    <property type="project" value="TreeGrafter"/>
</dbReference>
<evidence type="ECO:0000256" key="1">
    <source>
        <dbReference type="ARBA" id="ARBA00007261"/>
    </source>
</evidence>
<keyword evidence="3" id="KW-0479">Metal-binding</keyword>
<name>R7QJ38_CHOCR</name>
<dbReference type="Pfam" id="PF00675">
    <property type="entry name" value="Peptidase_M16"/>
    <property type="match status" value="1"/>
</dbReference>
<evidence type="ECO:0000256" key="4">
    <source>
        <dbReference type="ARBA" id="ARBA00022801"/>
    </source>
</evidence>
<feature type="domain" description="Peptidase M16 C-terminal" evidence="9">
    <location>
        <begin position="223"/>
        <end position="401"/>
    </location>
</feature>
<dbReference type="KEGG" id="ccp:CHC_T00006291001"/>
<dbReference type="InterPro" id="IPR007863">
    <property type="entry name" value="Peptidase_M16_C"/>
</dbReference>
<dbReference type="PANTHER" id="PTHR43690:SF18">
    <property type="entry name" value="INSULIN-DEGRADING ENZYME-RELATED"/>
    <property type="match status" value="1"/>
</dbReference>
<dbReference type="FunFam" id="3.30.830.10:FF:000005">
    <property type="entry name" value="nardilysin isoform X1"/>
    <property type="match status" value="1"/>
</dbReference>
<evidence type="ECO:0000259" key="9">
    <source>
        <dbReference type="Pfam" id="PF05193"/>
    </source>
</evidence>
<keyword evidence="2" id="KW-0645">Protease</keyword>
<dbReference type="GO" id="GO:0051603">
    <property type="term" value="P:proteolysis involved in protein catabolic process"/>
    <property type="evidence" value="ECO:0007669"/>
    <property type="project" value="TreeGrafter"/>
</dbReference>
<dbReference type="PhylomeDB" id="R7QJ38"/>
<dbReference type="GO" id="GO:0005739">
    <property type="term" value="C:mitochondrion"/>
    <property type="evidence" value="ECO:0007669"/>
    <property type="project" value="TreeGrafter"/>
</dbReference>
<dbReference type="Gene3D" id="3.30.830.10">
    <property type="entry name" value="Metalloenzyme, LuxS/M16 peptidase-like"/>
    <property type="match status" value="4"/>
</dbReference>
<dbReference type="AlphaFoldDB" id="R7QJ38"/>
<dbReference type="GeneID" id="17325690"/>
<dbReference type="FunFam" id="3.30.830.10:FF:000004">
    <property type="entry name" value="Putative insulin-degrading enzyme"/>
    <property type="match status" value="1"/>
</dbReference>
<dbReference type="Pfam" id="PF05193">
    <property type="entry name" value="Peptidase_M16_C"/>
    <property type="match status" value="1"/>
</dbReference>
<evidence type="ECO:0008006" key="14">
    <source>
        <dbReference type="Google" id="ProtNLM"/>
    </source>
</evidence>
<accession>R7QJ38</accession>
<dbReference type="Pfam" id="PF16187">
    <property type="entry name" value="Peptidase_M16_M"/>
    <property type="match status" value="1"/>
</dbReference>
<evidence type="ECO:0000313" key="12">
    <source>
        <dbReference type="EMBL" id="CDF38104.1"/>
    </source>
</evidence>
<dbReference type="InterPro" id="IPR054734">
    <property type="entry name" value="PqqF-like_C_4"/>
</dbReference>
<dbReference type="InterPro" id="IPR011249">
    <property type="entry name" value="Metalloenz_LuxS/M16"/>
</dbReference>
<dbReference type="EMBL" id="HG001898">
    <property type="protein sequence ID" value="CDF38104.1"/>
    <property type="molecule type" value="Genomic_DNA"/>
</dbReference>
<evidence type="ECO:0000256" key="5">
    <source>
        <dbReference type="ARBA" id="ARBA00022833"/>
    </source>
</evidence>
<dbReference type="GO" id="GO:0043171">
    <property type="term" value="P:peptide catabolic process"/>
    <property type="evidence" value="ECO:0007669"/>
    <property type="project" value="TreeGrafter"/>
</dbReference>
<reference evidence="13" key="1">
    <citation type="journal article" date="2013" name="Proc. Natl. Acad. Sci. U.S.A.">
        <title>Genome structure and metabolic features in the red seaweed Chondrus crispus shed light on evolution of the Archaeplastida.</title>
        <authorList>
            <person name="Collen J."/>
            <person name="Porcel B."/>
            <person name="Carre W."/>
            <person name="Ball S.G."/>
            <person name="Chaparro C."/>
            <person name="Tonon T."/>
            <person name="Barbeyron T."/>
            <person name="Michel G."/>
            <person name="Noel B."/>
            <person name="Valentin K."/>
            <person name="Elias M."/>
            <person name="Artiguenave F."/>
            <person name="Arun A."/>
            <person name="Aury J.M."/>
            <person name="Barbosa-Neto J.F."/>
            <person name="Bothwell J.H."/>
            <person name="Bouget F.Y."/>
            <person name="Brillet L."/>
            <person name="Cabello-Hurtado F."/>
            <person name="Capella-Gutierrez S."/>
            <person name="Charrier B."/>
            <person name="Cladiere L."/>
            <person name="Cock J.M."/>
            <person name="Coelho S.M."/>
            <person name="Colleoni C."/>
            <person name="Czjzek M."/>
            <person name="Da Silva C."/>
            <person name="Delage L."/>
            <person name="Denoeud F."/>
            <person name="Deschamps P."/>
            <person name="Dittami S.M."/>
            <person name="Gabaldon T."/>
            <person name="Gachon C.M."/>
            <person name="Groisillier A."/>
            <person name="Herve C."/>
            <person name="Jabbari K."/>
            <person name="Katinka M."/>
            <person name="Kloareg B."/>
            <person name="Kowalczyk N."/>
            <person name="Labadie K."/>
            <person name="Leblanc C."/>
            <person name="Lopez P.J."/>
            <person name="McLachlan D.H."/>
            <person name="Meslet-Cladiere L."/>
            <person name="Moustafa A."/>
            <person name="Nehr Z."/>
            <person name="Nyvall Collen P."/>
            <person name="Panaud O."/>
            <person name="Partensky F."/>
            <person name="Poulain J."/>
            <person name="Rensing S.A."/>
            <person name="Rousvoal S."/>
            <person name="Samson G."/>
            <person name="Symeonidi A."/>
            <person name="Weissenbach J."/>
            <person name="Zambounis A."/>
            <person name="Wincker P."/>
            <person name="Boyen C."/>
        </authorList>
    </citation>
    <scope>NUCLEOTIDE SEQUENCE [LARGE SCALE GENOMIC DNA]</scope>
    <source>
        <strain evidence="13">cv. Stackhouse</strain>
    </source>
</reference>
<evidence type="ECO:0000259" key="10">
    <source>
        <dbReference type="Pfam" id="PF16187"/>
    </source>
</evidence>
<evidence type="ECO:0000256" key="3">
    <source>
        <dbReference type="ARBA" id="ARBA00022723"/>
    </source>
</evidence>
<keyword evidence="13" id="KW-1185">Reference proteome</keyword>
<protein>
    <recommendedName>
        <fullName evidence="14">Insulin-degrading enzyme</fullName>
    </recommendedName>
</protein>
<dbReference type="STRING" id="2769.R7QJ38"/>